<dbReference type="KEGG" id="mgg:MPLG2_3257"/>
<reference evidence="2 3" key="1">
    <citation type="submission" date="2018-02" db="EMBL/GenBank/DDBJ databases">
        <authorList>
            <person name="Cohen D.B."/>
            <person name="Kent A.D."/>
        </authorList>
    </citation>
    <scope>NUCLEOTIDE SEQUENCE [LARGE SCALE GENOMIC DNA]</scope>
    <source>
        <strain evidence="2">1</strain>
    </source>
</reference>
<feature type="domain" description="Methyltransferase" evidence="1">
    <location>
        <begin position="19"/>
        <end position="59"/>
    </location>
</feature>
<dbReference type="EMBL" id="LT985188">
    <property type="protein sequence ID" value="SPD88287.1"/>
    <property type="molecule type" value="Genomic_DNA"/>
</dbReference>
<accession>A0A2N9JLG1</accession>
<dbReference type="SUPFAM" id="SSF53335">
    <property type="entry name" value="S-adenosyl-L-methionine-dependent methyltransferases"/>
    <property type="match status" value="1"/>
</dbReference>
<proteinExistence type="predicted"/>
<gene>
    <name evidence="2" type="ORF">MPLG2_3257</name>
</gene>
<dbReference type="AlphaFoldDB" id="A0A2N9JLG1"/>
<dbReference type="Pfam" id="PF13649">
    <property type="entry name" value="Methyltransf_25"/>
    <property type="match status" value="1"/>
</dbReference>
<sequence length="89" mass="9227">MPLSVQFAAFAEVGPSSQVLDVGCGLGALTGELVRLVGAENVLACDPSEPFVAACAARHPGVDVGSVPPSRCRSATTRPTRRYCRAINK</sequence>
<protein>
    <recommendedName>
        <fullName evidence="1">Methyltransferase domain-containing protein</fullName>
    </recommendedName>
</protein>
<dbReference type="InterPro" id="IPR029063">
    <property type="entry name" value="SAM-dependent_MTases_sf"/>
</dbReference>
<evidence type="ECO:0000313" key="3">
    <source>
        <dbReference type="Proteomes" id="UP000238164"/>
    </source>
</evidence>
<dbReference type="Gene3D" id="3.40.50.150">
    <property type="entry name" value="Vaccinia Virus protein VP39"/>
    <property type="match status" value="1"/>
</dbReference>
<keyword evidence="3" id="KW-1185">Reference proteome</keyword>
<dbReference type="InterPro" id="IPR041698">
    <property type="entry name" value="Methyltransf_25"/>
</dbReference>
<dbReference type="RefSeq" id="WP_197709968.1">
    <property type="nucleotide sequence ID" value="NZ_BAAAGO010000001.1"/>
</dbReference>
<organism evidence="2 3">
    <name type="scientific">Micropruina glycogenica</name>
    <dbReference type="NCBI Taxonomy" id="75385"/>
    <lineage>
        <taxon>Bacteria</taxon>
        <taxon>Bacillati</taxon>
        <taxon>Actinomycetota</taxon>
        <taxon>Actinomycetes</taxon>
        <taxon>Propionibacteriales</taxon>
        <taxon>Nocardioidaceae</taxon>
        <taxon>Micropruina</taxon>
    </lineage>
</organism>
<dbReference type="CDD" id="cd02440">
    <property type="entry name" value="AdoMet_MTases"/>
    <property type="match status" value="1"/>
</dbReference>
<name>A0A2N9JLG1_9ACTN</name>
<evidence type="ECO:0000313" key="2">
    <source>
        <dbReference type="EMBL" id="SPD88287.1"/>
    </source>
</evidence>
<dbReference type="Proteomes" id="UP000238164">
    <property type="component" value="Chromosome 1"/>
</dbReference>
<evidence type="ECO:0000259" key="1">
    <source>
        <dbReference type="Pfam" id="PF13649"/>
    </source>
</evidence>